<feature type="compositionally biased region" description="Polar residues" evidence="1">
    <location>
        <begin position="56"/>
        <end position="70"/>
    </location>
</feature>
<feature type="region of interest" description="Disordered" evidence="1">
    <location>
        <begin position="1"/>
        <end position="74"/>
    </location>
</feature>
<dbReference type="Proteomes" id="UP001604336">
    <property type="component" value="Unassembled WGS sequence"/>
</dbReference>
<protein>
    <submittedName>
        <fullName evidence="2">Uncharacterized protein</fullName>
    </submittedName>
</protein>
<dbReference type="EMBL" id="JBFOLK010000010">
    <property type="protein sequence ID" value="KAL2479431.1"/>
    <property type="molecule type" value="Genomic_DNA"/>
</dbReference>
<proteinExistence type="predicted"/>
<reference evidence="3" key="1">
    <citation type="submission" date="2024-07" db="EMBL/GenBank/DDBJ databases">
        <title>Two chromosome-level genome assemblies of Korean endemic species Abeliophyllum distichum and Forsythia ovata (Oleaceae).</title>
        <authorList>
            <person name="Jang H."/>
        </authorList>
    </citation>
    <scope>NUCLEOTIDE SEQUENCE [LARGE SCALE GENOMIC DNA]</scope>
</reference>
<keyword evidence="3" id="KW-1185">Reference proteome</keyword>
<gene>
    <name evidence="2" type="ORF">Adt_32397</name>
</gene>
<sequence>MARDRANNGVQSSAPSKVEDYQDADPDEHEDSDESNCPVDVLNCQTGMSQDEMGRATNSGKNPSTGLTQATKKKSGPEIILASINNLVCWGRKVEDHCTLSSADISSIFECIHIVRNLPGIERGSQLYFYAVHMWN</sequence>
<evidence type="ECO:0000313" key="3">
    <source>
        <dbReference type="Proteomes" id="UP001604336"/>
    </source>
</evidence>
<evidence type="ECO:0000313" key="2">
    <source>
        <dbReference type="EMBL" id="KAL2479431.1"/>
    </source>
</evidence>
<evidence type="ECO:0000256" key="1">
    <source>
        <dbReference type="SAM" id="MobiDB-lite"/>
    </source>
</evidence>
<comment type="caution">
    <text evidence="2">The sequence shown here is derived from an EMBL/GenBank/DDBJ whole genome shotgun (WGS) entry which is preliminary data.</text>
</comment>
<dbReference type="AlphaFoldDB" id="A0ABD1QU54"/>
<feature type="compositionally biased region" description="Acidic residues" evidence="1">
    <location>
        <begin position="21"/>
        <end position="34"/>
    </location>
</feature>
<organism evidence="2 3">
    <name type="scientific">Abeliophyllum distichum</name>
    <dbReference type="NCBI Taxonomy" id="126358"/>
    <lineage>
        <taxon>Eukaryota</taxon>
        <taxon>Viridiplantae</taxon>
        <taxon>Streptophyta</taxon>
        <taxon>Embryophyta</taxon>
        <taxon>Tracheophyta</taxon>
        <taxon>Spermatophyta</taxon>
        <taxon>Magnoliopsida</taxon>
        <taxon>eudicotyledons</taxon>
        <taxon>Gunneridae</taxon>
        <taxon>Pentapetalae</taxon>
        <taxon>asterids</taxon>
        <taxon>lamiids</taxon>
        <taxon>Lamiales</taxon>
        <taxon>Oleaceae</taxon>
        <taxon>Forsythieae</taxon>
        <taxon>Abeliophyllum</taxon>
    </lineage>
</organism>
<name>A0ABD1QU54_9LAMI</name>
<accession>A0ABD1QU54</accession>